<feature type="domain" description="Rhodanese" evidence="6">
    <location>
        <begin position="19"/>
        <end position="138"/>
    </location>
</feature>
<comment type="subcellular location">
    <subcellularLocation>
        <location evidence="1">Cytoplasm</location>
    </subcellularLocation>
</comment>
<dbReference type="InterPro" id="IPR001763">
    <property type="entry name" value="Rhodanese-like_dom"/>
</dbReference>
<evidence type="ECO:0000313" key="7">
    <source>
        <dbReference type="EnsemblMetazoa" id="XP_020917082.1"/>
    </source>
</evidence>
<sequence>MCARPLVRVQWLHQMLKENPSRIRVLDGSWYLPSAKRDPPKEFLEKRIPGARFFDIDDCRDKTNPYEHMIPSEEDFGKYVSKLGITNDSHVVVYDSYANPGVSAPRTWWTFRVFGHENVSVLDGGLHQWCASGFPTESGDVPEDSSKDNAPFKANFNPNLVCDFEFIMNNIKSDNPVKVIDARPPGRFTGVDPEPRPQLSSGHMPKSSSLPYLKCINTEAKCFKDPDELKKLFSGAGFSDLSKPLVTSCGSGVTGSGLLFASFLCGKTDTKLYDGSWTEFVQRAPQEMIIKGE</sequence>
<evidence type="ECO:0000256" key="4">
    <source>
        <dbReference type="ARBA" id="ARBA00022737"/>
    </source>
</evidence>
<dbReference type="OMA" id="EGSLTEW"/>
<dbReference type="InterPro" id="IPR045078">
    <property type="entry name" value="TST/MPST-like"/>
</dbReference>
<dbReference type="Proteomes" id="UP000887567">
    <property type="component" value="Unplaced"/>
</dbReference>
<reference evidence="7" key="1">
    <citation type="submission" date="2022-11" db="UniProtKB">
        <authorList>
            <consortium name="EnsemblMetazoa"/>
        </authorList>
    </citation>
    <scope>IDENTIFICATION</scope>
</reference>
<dbReference type="RefSeq" id="XP_020917082.1">
    <property type="nucleotide sequence ID" value="XM_021061423.2"/>
</dbReference>
<dbReference type="Gene3D" id="3.40.250.10">
    <property type="entry name" value="Rhodanese-like domain"/>
    <property type="match status" value="2"/>
</dbReference>
<evidence type="ECO:0000256" key="3">
    <source>
        <dbReference type="ARBA" id="ARBA00022679"/>
    </source>
</evidence>
<dbReference type="FunFam" id="3.40.250.10:FF:000001">
    <property type="entry name" value="Sulfurtransferase"/>
    <property type="match status" value="1"/>
</dbReference>
<dbReference type="KEGG" id="epa:110254441"/>
<dbReference type="GO" id="GO:0005739">
    <property type="term" value="C:mitochondrion"/>
    <property type="evidence" value="ECO:0007669"/>
    <property type="project" value="TreeGrafter"/>
</dbReference>
<protein>
    <recommendedName>
        <fullName evidence="6">Rhodanese domain-containing protein</fullName>
    </recommendedName>
</protein>
<evidence type="ECO:0000313" key="8">
    <source>
        <dbReference type="Proteomes" id="UP000887567"/>
    </source>
</evidence>
<dbReference type="PROSITE" id="PS50206">
    <property type="entry name" value="RHODANESE_3"/>
    <property type="match status" value="2"/>
</dbReference>
<dbReference type="InterPro" id="IPR036873">
    <property type="entry name" value="Rhodanese-like_dom_sf"/>
</dbReference>
<dbReference type="SUPFAM" id="SSF52821">
    <property type="entry name" value="Rhodanese/Cell cycle control phosphatase"/>
    <property type="match status" value="2"/>
</dbReference>
<dbReference type="CDD" id="cd01449">
    <property type="entry name" value="TST_Repeat_2"/>
    <property type="match status" value="1"/>
</dbReference>
<dbReference type="EnsemblMetazoa" id="XM_021061423.2">
    <property type="protein sequence ID" value="XP_020917082.1"/>
    <property type="gene ID" value="LOC110254441"/>
</dbReference>
<keyword evidence="2" id="KW-0963">Cytoplasm</keyword>
<dbReference type="Pfam" id="PF00581">
    <property type="entry name" value="Rhodanese"/>
    <property type="match status" value="2"/>
</dbReference>
<dbReference type="GO" id="GO:0004792">
    <property type="term" value="F:thiosulfate-cyanide sulfurtransferase activity"/>
    <property type="evidence" value="ECO:0007669"/>
    <property type="project" value="TreeGrafter"/>
</dbReference>
<feature type="domain" description="Rhodanese" evidence="6">
    <location>
        <begin position="173"/>
        <end position="289"/>
    </location>
</feature>
<keyword evidence="8" id="KW-1185">Reference proteome</keyword>
<evidence type="ECO:0000256" key="1">
    <source>
        <dbReference type="ARBA" id="ARBA00004496"/>
    </source>
</evidence>
<name>A0A913YB54_EXADI</name>
<dbReference type="OrthoDB" id="270167at2759"/>
<keyword evidence="3" id="KW-0808">Transferase</keyword>
<organism evidence="7 8">
    <name type="scientific">Exaiptasia diaphana</name>
    <name type="common">Tropical sea anemone</name>
    <name type="synonym">Aiptasia pulchella</name>
    <dbReference type="NCBI Taxonomy" id="2652724"/>
    <lineage>
        <taxon>Eukaryota</taxon>
        <taxon>Metazoa</taxon>
        <taxon>Cnidaria</taxon>
        <taxon>Anthozoa</taxon>
        <taxon>Hexacorallia</taxon>
        <taxon>Actiniaria</taxon>
        <taxon>Aiptasiidae</taxon>
        <taxon>Exaiptasia</taxon>
    </lineage>
</organism>
<dbReference type="PANTHER" id="PTHR11364">
    <property type="entry name" value="THIOSULFATE SULFERTANSFERASE"/>
    <property type="match status" value="1"/>
</dbReference>
<dbReference type="GeneID" id="110254441"/>
<proteinExistence type="predicted"/>
<evidence type="ECO:0000256" key="5">
    <source>
        <dbReference type="SAM" id="MobiDB-lite"/>
    </source>
</evidence>
<dbReference type="SMART" id="SM00450">
    <property type="entry name" value="RHOD"/>
    <property type="match status" value="2"/>
</dbReference>
<dbReference type="CDD" id="cd01448">
    <property type="entry name" value="TST_Repeat_1"/>
    <property type="match status" value="1"/>
</dbReference>
<accession>A0A913YB54</accession>
<dbReference type="PANTHER" id="PTHR11364:SF27">
    <property type="entry name" value="SULFURTRANSFERASE"/>
    <property type="match status" value="1"/>
</dbReference>
<evidence type="ECO:0000259" key="6">
    <source>
        <dbReference type="PROSITE" id="PS50206"/>
    </source>
</evidence>
<dbReference type="FunFam" id="3.40.250.10:FF:000015">
    <property type="entry name" value="Sulfurtransferase"/>
    <property type="match status" value="1"/>
</dbReference>
<keyword evidence="4" id="KW-0677">Repeat</keyword>
<feature type="region of interest" description="Disordered" evidence="5">
    <location>
        <begin position="182"/>
        <end position="205"/>
    </location>
</feature>
<dbReference type="AlphaFoldDB" id="A0A913YB54"/>
<evidence type="ECO:0000256" key="2">
    <source>
        <dbReference type="ARBA" id="ARBA00022490"/>
    </source>
</evidence>